<protein>
    <submittedName>
        <fullName evidence="4">Transcription termination factor MTERF6, chloroplastic/mitochondrial-like</fullName>
    </submittedName>
</protein>
<accession>A0ABD1IPU5</accession>
<keyword evidence="2" id="KW-0805">Transcription regulation</keyword>
<dbReference type="SMART" id="SM00733">
    <property type="entry name" value="Mterf"/>
    <property type="match status" value="5"/>
</dbReference>
<evidence type="ECO:0000313" key="4">
    <source>
        <dbReference type="EMBL" id="KAL1569231.1"/>
    </source>
</evidence>
<gene>
    <name evidence="4" type="ORF">AAHA92_00735</name>
</gene>
<evidence type="ECO:0000256" key="2">
    <source>
        <dbReference type="ARBA" id="ARBA00022472"/>
    </source>
</evidence>
<dbReference type="InterPro" id="IPR038538">
    <property type="entry name" value="MTERF_sf"/>
</dbReference>
<keyword evidence="3" id="KW-0809">Transit peptide</keyword>
<name>A0ABD1IPU5_SALDI</name>
<dbReference type="AlphaFoldDB" id="A0ABD1IPU5"/>
<dbReference type="PANTHER" id="PTHR13068">
    <property type="entry name" value="CGI-12 PROTEIN-RELATED"/>
    <property type="match status" value="1"/>
</dbReference>
<dbReference type="PANTHER" id="PTHR13068:SF151">
    <property type="entry name" value="TRANSCRIPTION TERMINATION FACTOR MTERF9, CHLOROPLASTIC"/>
    <property type="match status" value="1"/>
</dbReference>
<keyword evidence="5" id="KW-1185">Reference proteome</keyword>
<dbReference type="InterPro" id="IPR003690">
    <property type="entry name" value="MTERF"/>
</dbReference>
<comment type="caution">
    <text evidence="4">The sequence shown here is derived from an EMBL/GenBank/DDBJ whole genome shotgun (WGS) entry which is preliminary data.</text>
</comment>
<evidence type="ECO:0000313" key="5">
    <source>
        <dbReference type="Proteomes" id="UP001567538"/>
    </source>
</evidence>
<evidence type="ECO:0000256" key="3">
    <source>
        <dbReference type="ARBA" id="ARBA00022946"/>
    </source>
</evidence>
<reference evidence="4 5" key="1">
    <citation type="submission" date="2024-06" db="EMBL/GenBank/DDBJ databases">
        <title>A chromosome level genome sequence of Diviner's sage (Salvia divinorum).</title>
        <authorList>
            <person name="Ford S.A."/>
            <person name="Ro D.-K."/>
            <person name="Ness R.W."/>
            <person name="Phillips M.A."/>
        </authorList>
    </citation>
    <scope>NUCLEOTIDE SEQUENCE [LARGE SCALE GENOMIC DNA]</scope>
    <source>
        <strain evidence="4">SAF-2024a</strain>
        <tissue evidence="4">Leaf</tissue>
    </source>
</reference>
<proteinExistence type="inferred from homology"/>
<keyword evidence="2" id="KW-0804">Transcription</keyword>
<sequence>MIISYSIESKLSRLVDFLASLGLSKDGMVGRFVAKHPFVTRYSVEKRLRPACDFLRSLGLTDPQLQRAAMNFPEVLCRDVNRVLRPNVMYLESCGFSSTQLAAVVGGYPLVIINSVGKLLRPRIKFLKEAMGRNIAEIADYPGFFRHDMRRLKSRQKLLTQNSVECSLSEMLDCKHKRFLLKFGA</sequence>
<dbReference type="Gene3D" id="1.25.70.10">
    <property type="entry name" value="Transcription termination factor 3, mitochondrial"/>
    <property type="match status" value="1"/>
</dbReference>
<organism evidence="4 5">
    <name type="scientific">Salvia divinorum</name>
    <name type="common">Maria pastora</name>
    <name type="synonym">Diviner's sage</name>
    <dbReference type="NCBI Taxonomy" id="28513"/>
    <lineage>
        <taxon>Eukaryota</taxon>
        <taxon>Viridiplantae</taxon>
        <taxon>Streptophyta</taxon>
        <taxon>Embryophyta</taxon>
        <taxon>Tracheophyta</taxon>
        <taxon>Spermatophyta</taxon>
        <taxon>Magnoliopsida</taxon>
        <taxon>eudicotyledons</taxon>
        <taxon>Gunneridae</taxon>
        <taxon>Pentapetalae</taxon>
        <taxon>asterids</taxon>
        <taxon>lamiids</taxon>
        <taxon>Lamiales</taxon>
        <taxon>Lamiaceae</taxon>
        <taxon>Nepetoideae</taxon>
        <taxon>Mentheae</taxon>
        <taxon>Salviinae</taxon>
        <taxon>Salvia</taxon>
        <taxon>Salvia subgen. Calosphace</taxon>
    </lineage>
</organism>
<dbReference type="Pfam" id="PF02536">
    <property type="entry name" value="mTERF"/>
    <property type="match status" value="1"/>
</dbReference>
<dbReference type="GO" id="GO:0006353">
    <property type="term" value="P:DNA-templated transcription termination"/>
    <property type="evidence" value="ECO:0007669"/>
    <property type="project" value="UniProtKB-KW"/>
</dbReference>
<keyword evidence="2" id="KW-0806">Transcription termination</keyword>
<dbReference type="Proteomes" id="UP001567538">
    <property type="component" value="Unassembled WGS sequence"/>
</dbReference>
<evidence type="ECO:0000256" key="1">
    <source>
        <dbReference type="ARBA" id="ARBA00007692"/>
    </source>
</evidence>
<comment type="similarity">
    <text evidence="1">Belongs to the mTERF family.</text>
</comment>
<dbReference type="EMBL" id="JBEAFC010000001">
    <property type="protein sequence ID" value="KAL1569231.1"/>
    <property type="molecule type" value="Genomic_DNA"/>
</dbReference>